<dbReference type="Pfam" id="PF03159">
    <property type="entry name" value="XRN_N"/>
    <property type="match status" value="1"/>
</dbReference>
<dbReference type="PANTHER" id="PTHR12341">
    <property type="entry name" value="5'-&gt;3' EXORIBONUCLEASE"/>
    <property type="match status" value="1"/>
</dbReference>
<dbReference type="InterPro" id="IPR041412">
    <property type="entry name" value="Xrn1_helical"/>
</dbReference>
<dbReference type="InterPro" id="IPR004859">
    <property type="entry name" value="Xrn1_N"/>
</dbReference>
<dbReference type="GO" id="GO:0004534">
    <property type="term" value="F:5'-3' RNA exonuclease activity"/>
    <property type="evidence" value="ECO:0007669"/>
    <property type="project" value="TreeGrafter"/>
</dbReference>
<evidence type="ECO:0000313" key="6">
    <source>
        <dbReference type="EMBL" id="QHT93205.1"/>
    </source>
</evidence>
<evidence type="ECO:0000259" key="5">
    <source>
        <dbReference type="Pfam" id="PF17846"/>
    </source>
</evidence>
<protein>
    <recommendedName>
        <fullName evidence="7">Xrn1 N-terminal domain-containing protein</fullName>
    </recommendedName>
</protein>
<sequence length="539" mass="64649">MGIPSYFSYIIKNYTNIIRSLKSFQSGSFDHLYMDCNSIIYDAYYKIIQTDKASNMDIAEFETTIIQDVITKIEHYIRYLQPTHTVYIAFDGVAPFAKMEQQRTRRNKSHYLSNVPLFKKSSQWELSSITPGTNFMNSLSKMINQHFLHSENKYNVKKMIVSCSDEPGEGEHKLFSHLRNHSLGNDNVAVYGLDSDLIMLSIFHLKYCNNIYIFREAPEFLKNSIPVDCQGEDPHFVDIQSLGRGILSHMNCKYSSDRRLYDYVFICFFLGNDFLPHFPAMNIRTHGIDVLLDIYNKYVGDHADAYFISEHNKIQWKYISRFVNEIAKREHEYLTQEYFVRDKFDHYRFPENTDEERKRAFENTPIAYRAEEKYICPSEQYWDKRYYQALFKCERNPTFMKQLCNNYLEGLEWVCAYYSGDCPDWKWKYNYHYPPLFADLCKYIPHFETNFIEQQLTSRSTQSFSPYTQLAYVLPKQQLHLLPEKIQKFLLDHYSDMYCDEYEFQWAFCRYFWESHPVLPKIDLDMLEKWDLQFRMHTE</sequence>
<dbReference type="GO" id="GO:0005634">
    <property type="term" value="C:nucleus"/>
    <property type="evidence" value="ECO:0007669"/>
    <property type="project" value="TreeGrafter"/>
</dbReference>
<name>A0A6C0IL34_9ZZZZ</name>
<proteinExistence type="predicted"/>
<keyword evidence="3" id="KW-0269">Exonuclease</keyword>
<evidence type="ECO:0000256" key="2">
    <source>
        <dbReference type="ARBA" id="ARBA00022801"/>
    </source>
</evidence>
<feature type="domain" description="Xrn1 N-terminal" evidence="4">
    <location>
        <begin position="1"/>
        <end position="216"/>
    </location>
</feature>
<dbReference type="GO" id="GO:0000956">
    <property type="term" value="P:nuclear-transcribed mRNA catabolic process"/>
    <property type="evidence" value="ECO:0007669"/>
    <property type="project" value="TreeGrafter"/>
</dbReference>
<feature type="domain" description="Xrn1 helical" evidence="5">
    <location>
        <begin position="254"/>
        <end position="363"/>
    </location>
</feature>
<keyword evidence="2" id="KW-0378">Hydrolase</keyword>
<organism evidence="6">
    <name type="scientific">viral metagenome</name>
    <dbReference type="NCBI Taxonomy" id="1070528"/>
    <lineage>
        <taxon>unclassified sequences</taxon>
        <taxon>metagenomes</taxon>
        <taxon>organismal metagenomes</taxon>
    </lineage>
</organism>
<feature type="domain" description="Xrn1 helical" evidence="5">
    <location>
        <begin position="379"/>
        <end position="527"/>
    </location>
</feature>
<reference evidence="6" key="1">
    <citation type="journal article" date="2020" name="Nature">
        <title>Giant virus diversity and host interactions through global metagenomics.</title>
        <authorList>
            <person name="Schulz F."/>
            <person name="Roux S."/>
            <person name="Paez-Espino D."/>
            <person name="Jungbluth S."/>
            <person name="Walsh D.A."/>
            <person name="Denef V.J."/>
            <person name="McMahon K.D."/>
            <person name="Konstantinidis K.T."/>
            <person name="Eloe-Fadrosh E.A."/>
            <person name="Kyrpides N.C."/>
            <person name="Woyke T."/>
        </authorList>
    </citation>
    <scope>NUCLEOTIDE SEQUENCE</scope>
    <source>
        <strain evidence="6">GVMAG-M-3300023210-19</strain>
    </source>
</reference>
<dbReference type="InterPro" id="IPR027073">
    <property type="entry name" value="5_3_exoribonuclease"/>
</dbReference>
<evidence type="ECO:0008006" key="7">
    <source>
        <dbReference type="Google" id="ProtNLM"/>
    </source>
</evidence>
<dbReference type="Pfam" id="PF17846">
    <property type="entry name" value="XRN_M"/>
    <property type="match status" value="2"/>
</dbReference>
<evidence type="ECO:0000259" key="4">
    <source>
        <dbReference type="Pfam" id="PF03159"/>
    </source>
</evidence>
<dbReference type="Gene3D" id="3.40.50.12390">
    <property type="match status" value="1"/>
</dbReference>
<dbReference type="Gene3D" id="1.25.40.1050">
    <property type="match status" value="1"/>
</dbReference>
<keyword evidence="1" id="KW-0540">Nuclease</keyword>
<accession>A0A6C0IL34</accession>
<dbReference type="EMBL" id="MN740202">
    <property type="protein sequence ID" value="QHT93205.1"/>
    <property type="molecule type" value="Genomic_DNA"/>
</dbReference>
<evidence type="ECO:0000256" key="1">
    <source>
        <dbReference type="ARBA" id="ARBA00022722"/>
    </source>
</evidence>
<dbReference type="GO" id="GO:0003723">
    <property type="term" value="F:RNA binding"/>
    <property type="evidence" value="ECO:0007669"/>
    <property type="project" value="TreeGrafter"/>
</dbReference>
<evidence type="ECO:0000256" key="3">
    <source>
        <dbReference type="ARBA" id="ARBA00022839"/>
    </source>
</evidence>
<dbReference type="AlphaFoldDB" id="A0A6C0IL34"/>